<dbReference type="Proteomes" id="UP000250235">
    <property type="component" value="Unassembled WGS sequence"/>
</dbReference>
<dbReference type="EMBL" id="KV004016">
    <property type="protein sequence ID" value="KZV35833.1"/>
    <property type="molecule type" value="Genomic_DNA"/>
</dbReference>
<evidence type="ECO:0000313" key="1">
    <source>
        <dbReference type="EMBL" id="KZV35833.1"/>
    </source>
</evidence>
<accession>A0A2Z7BMI5</accession>
<dbReference type="AlphaFoldDB" id="A0A2Z7BMI5"/>
<protein>
    <submittedName>
        <fullName evidence="1">Uncharacterized protein</fullName>
    </submittedName>
</protein>
<organism evidence="1 2">
    <name type="scientific">Dorcoceras hygrometricum</name>
    <dbReference type="NCBI Taxonomy" id="472368"/>
    <lineage>
        <taxon>Eukaryota</taxon>
        <taxon>Viridiplantae</taxon>
        <taxon>Streptophyta</taxon>
        <taxon>Embryophyta</taxon>
        <taxon>Tracheophyta</taxon>
        <taxon>Spermatophyta</taxon>
        <taxon>Magnoliopsida</taxon>
        <taxon>eudicotyledons</taxon>
        <taxon>Gunneridae</taxon>
        <taxon>Pentapetalae</taxon>
        <taxon>asterids</taxon>
        <taxon>lamiids</taxon>
        <taxon>Lamiales</taxon>
        <taxon>Gesneriaceae</taxon>
        <taxon>Didymocarpoideae</taxon>
        <taxon>Trichosporeae</taxon>
        <taxon>Loxocarpinae</taxon>
        <taxon>Dorcoceras</taxon>
    </lineage>
</organism>
<reference evidence="1 2" key="1">
    <citation type="journal article" date="2015" name="Proc. Natl. Acad. Sci. U.S.A.">
        <title>The resurrection genome of Boea hygrometrica: A blueprint for survival of dehydration.</title>
        <authorList>
            <person name="Xiao L."/>
            <person name="Yang G."/>
            <person name="Zhang L."/>
            <person name="Yang X."/>
            <person name="Zhao S."/>
            <person name="Ji Z."/>
            <person name="Zhou Q."/>
            <person name="Hu M."/>
            <person name="Wang Y."/>
            <person name="Chen M."/>
            <person name="Xu Y."/>
            <person name="Jin H."/>
            <person name="Xiao X."/>
            <person name="Hu G."/>
            <person name="Bao F."/>
            <person name="Hu Y."/>
            <person name="Wan P."/>
            <person name="Li L."/>
            <person name="Deng X."/>
            <person name="Kuang T."/>
            <person name="Xiang C."/>
            <person name="Zhu J.K."/>
            <person name="Oliver M.J."/>
            <person name="He Y."/>
        </authorList>
    </citation>
    <scope>NUCLEOTIDE SEQUENCE [LARGE SCALE GENOMIC DNA]</scope>
    <source>
        <strain evidence="2">cv. XS01</strain>
    </source>
</reference>
<proteinExistence type="predicted"/>
<name>A0A2Z7BMI5_9LAMI</name>
<gene>
    <name evidence="1" type="ORF">F511_25546</name>
</gene>
<sequence>MRPLLSQPSMPAIASATTTPQVAKELGFRSCTGSGGHWNSTVEGLSSSKIGIARVGHEVAECNHLNIICMVLFIDYLFKLRMSILERHDRFAAQPKIFKTSATC</sequence>
<evidence type="ECO:0000313" key="2">
    <source>
        <dbReference type="Proteomes" id="UP000250235"/>
    </source>
</evidence>
<keyword evidence="2" id="KW-1185">Reference proteome</keyword>